<evidence type="ECO:0000313" key="2">
    <source>
        <dbReference type="Proteomes" id="UP000539957"/>
    </source>
</evidence>
<organism evidence="1 2">
    <name type="scientific">Brevundimonas bullata</name>
    <dbReference type="NCBI Taxonomy" id="13160"/>
    <lineage>
        <taxon>Bacteria</taxon>
        <taxon>Pseudomonadati</taxon>
        <taxon>Pseudomonadota</taxon>
        <taxon>Alphaproteobacteria</taxon>
        <taxon>Caulobacterales</taxon>
        <taxon>Caulobacteraceae</taxon>
        <taxon>Brevundimonas</taxon>
    </lineage>
</organism>
<proteinExistence type="predicted"/>
<dbReference type="AlphaFoldDB" id="A0A7W7N2L2"/>
<dbReference type="EMBL" id="JACHKY010000002">
    <property type="protein sequence ID" value="MBB4797448.1"/>
    <property type="molecule type" value="Genomic_DNA"/>
</dbReference>
<reference evidence="1 2" key="1">
    <citation type="submission" date="2020-08" db="EMBL/GenBank/DDBJ databases">
        <title>Functional genomics of gut bacteria from endangered species of beetles.</title>
        <authorList>
            <person name="Carlos-Shanley C."/>
        </authorList>
    </citation>
    <scope>NUCLEOTIDE SEQUENCE [LARGE SCALE GENOMIC DNA]</scope>
    <source>
        <strain evidence="1 2">S00123</strain>
    </source>
</reference>
<protein>
    <submittedName>
        <fullName evidence="1">Uncharacterized protein</fullName>
    </submittedName>
</protein>
<sequence>MIVKKSRNYGHSKHLFYSVSYLAEALTAPL</sequence>
<accession>A0A7W7N2L2</accession>
<name>A0A7W7N2L2_9CAUL</name>
<comment type="caution">
    <text evidence="1">The sequence shown here is derived from an EMBL/GenBank/DDBJ whole genome shotgun (WGS) entry which is preliminary data.</text>
</comment>
<gene>
    <name evidence="1" type="ORF">HNP32_001172</name>
</gene>
<keyword evidence="2" id="KW-1185">Reference proteome</keyword>
<dbReference type="Proteomes" id="UP000539957">
    <property type="component" value="Unassembled WGS sequence"/>
</dbReference>
<evidence type="ECO:0000313" key="1">
    <source>
        <dbReference type="EMBL" id="MBB4797448.1"/>
    </source>
</evidence>